<dbReference type="RefSeq" id="WP_090271858.1">
    <property type="nucleotide sequence ID" value="NZ_LT629748.1"/>
</dbReference>
<dbReference type="Pfam" id="PF13503">
    <property type="entry name" value="DUF4123"/>
    <property type="match status" value="1"/>
</dbReference>
<dbReference type="STRING" id="797277.SAMN05216198_0467"/>
<dbReference type="InterPro" id="IPR025391">
    <property type="entry name" value="DUF4123"/>
</dbReference>
<feature type="domain" description="DUF4123" evidence="1">
    <location>
        <begin position="7"/>
        <end position="125"/>
    </location>
</feature>
<organism evidence="2 3">
    <name type="scientific">Halopseudomonas litoralis</name>
    <dbReference type="NCBI Taxonomy" id="797277"/>
    <lineage>
        <taxon>Bacteria</taxon>
        <taxon>Pseudomonadati</taxon>
        <taxon>Pseudomonadota</taxon>
        <taxon>Gammaproteobacteria</taxon>
        <taxon>Pseudomonadales</taxon>
        <taxon>Pseudomonadaceae</taxon>
        <taxon>Halopseudomonas</taxon>
    </lineage>
</organism>
<evidence type="ECO:0000313" key="2">
    <source>
        <dbReference type="EMBL" id="SDR80496.1"/>
    </source>
</evidence>
<dbReference type="AlphaFoldDB" id="A0A1H1M0Z5"/>
<accession>A0A1H1M0Z5</accession>
<reference evidence="3" key="1">
    <citation type="submission" date="2016-10" db="EMBL/GenBank/DDBJ databases">
        <authorList>
            <person name="Varghese N."/>
            <person name="Submissions S."/>
        </authorList>
    </citation>
    <scope>NUCLEOTIDE SEQUENCE [LARGE SCALE GENOMIC DNA]</scope>
    <source>
        <strain evidence="3">2SM5</strain>
    </source>
</reference>
<name>A0A1H1M0Z5_9GAMM</name>
<dbReference type="EMBL" id="LT629748">
    <property type="protein sequence ID" value="SDR80496.1"/>
    <property type="molecule type" value="Genomic_DNA"/>
</dbReference>
<sequence length="286" mass="32698">MTSTQAYLLLDGAQMDNLLVQIYQLEDTPEIHLLYQNTHYQALAEVGPLLIKLSTGSRLEQHFMEHWQASAGLWLETDAGESELVEHLRSLVHVGIGSDVTVLLRYHDPRIMRHWLPELPPDDRDRTMGPVLRMRLPALPGENRAGEIRRTKPATAARYSNTPWLRLNEEQVERLNRAHLEEFDQRLLAHIDRHFPDCLADCETNARLAWAAACRQSAQAYGYSAADEVAQWANLCALLGIDFPQAPAHQSYQQILTTSRLSHEKRLEHLALELQRHLLTDKEVTV</sequence>
<evidence type="ECO:0000313" key="3">
    <source>
        <dbReference type="Proteomes" id="UP000243426"/>
    </source>
</evidence>
<evidence type="ECO:0000259" key="1">
    <source>
        <dbReference type="Pfam" id="PF13503"/>
    </source>
</evidence>
<gene>
    <name evidence="2" type="ORF">SAMN05216198_0467</name>
</gene>
<proteinExistence type="predicted"/>
<protein>
    <recommendedName>
        <fullName evidence="1">DUF4123 domain-containing protein</fullName>
    </recommendedName>
</protein>
<dbReference type="Proteomes" id="UP000243426">
    <property type="component" value="Chromosome I"/>
</dbReference>
<dbReference type="OrthoDB" id="6878614at2"/>
<keyword evidence="3" id="KW-1185">Reference proteome</keyword>